<organism evidence="2 3">
    <name type="scientific">Deinococcus hohokamensis</name>
    <dbReference type="NCBI Taxonomy" id="309883"/>
    <lineage>
        <taxon>Bacteria</taxon>
        <taxon>Thermotogati</taxon>
        <taxon>Deinococcota</taxon>
        <taxon>Deinococci</taxon>
        <taxon>Deinococcales</taxon>
        <taxon>Deinococcaceae</taxon>
        <taxon>Deinococcus</taxon>
    </lineage>
</organism>
<keyword evidence="3" id="KW-1185">Reference proteome</keyword>
<dbReference type="Pfam" id="PF03334">
    <property type="entry name" value="PhaG_MnhG_YufB"/>
    <property type="match status" value="1"/>
</dbReference>
<comment type="caution">
    <text evidence="2">The sequence shown here is derived from an EMBL/GenBank/DDBJ whole genome shotgun (WGS) entry which is preliminary data.</text>
</comment>
<gene>
    <name evidence="2" type="ORF">ACFO0D_11305</name>
</gene>
<evidence type="ECO:0000313" key="3">
    <source>
        <dbReference type="Proteomes" id="UP001595952"/>
    </source>
</evidence>
<protein>
    <submittedName>
        <fullName evidence="2">Monovalent cation/H(+) antiporter subunit G</fullName>
    </submittedName>
</protein>
<sequence>MSVGEVAVAVLLSLGVLVTLLCTLGVVLGRTAYEKLHFLGPLAPLSAVMFAAAVVVQNSSTQGSIKAVLVALVLLLANGVLTHATARALHLRDQNAGHHRKGKVES</sequence>
<keyword evidence="1" id="KW-0812">Transmembrane</keyword>
<feature type="transmembrane region" description="Helical" evidence="1">
    <location>
        <begin position="36"/>
        <end position="55"/>
    </location>
</feature>
<dbReference type="InterPro" id="IPR005133">
    <property type="entry name" value="PhaG_MnhG_YufB"/>
</dbReference>
<dbReference type="Proteomes" id="UP001595952">
    <property type="component" value="Unassembled WGS sequence"/>
</dbReference>
<keyword evidence="1" id="KW-1133">Transmembrane helix</keyword>
<evidence type="ECO:0000256" key="1">
    <source>
        <dbReference type="SAM" id="Phobius"/>
    </source>
</evidence>
<keyword evidence="1" id="KW-0472">Membrane</keyword>
<proteinExistence type="predicted"/>
<evidence type="ECO:0000313" key="2">
    <source>
        <dbReference type="EMBL" id="MFC4638923.1"/>
    </source>
</evidence>
<feature type="transmembrane region" description="Helical" evidence="1">
    <location>
        <begin position="6"/>
        <end position="29"/>
    </location>
</feature>
<dbReference type="RefSeq" id="WP_380061925.1">
    <property type="nucleotide sequence ID" value="NZ_JBHSEI010000007.1"/>
</dbReference>
<accession>A0ABV9I9J6</accession>
<name>A0ABV9I9J6_9DEIO</name>
<dbReference type="EMBL" id="JBHSEI010000007">
    <property type="protein sequence ID" value="MFC4638923.1"/>
    <property type="molecule type" value="Genomic_DNA"/>
</dbReference>
<feature type="transmembrane region" description="Helical" evidence="1">
    <location>
        <begin position="67"/>
        <end position="86"/>
    </location>
</feature>
<reference evidence="3" key="1">
    <citation type="journal article" date="2019" name="Int. J. Syst. Evol. Microbiol.">
        <title>The Global Catalogue of Microorganisms (GCM) 10K type strain sequencing project: providing services to taxonomists for standard genome sequencing and annotation.</title>
        <authorList>
            <consortium name="The Broad Institute Genomics Platform"/>
            <consortium name="The Broad Institute Genome Sequencing Center for Infectious Disease"/>
            <person name="Wu L."/>
            <person name="Ma J."/>
        </authorList>
    </citation>
    <scope>NUCLEOTIDE SEQUENCE [LARGE SCALE GENOMIC DNA]</scope>
    <source>
        <strain evidence="3">CCUG 55995</strain>
    </source>
</reference>